<dbReference type="OrthoDB" id="4402050at2"/>
<sequence length="328" mass="34340">MARKYRVGQRQRGWSIWLSILVIVVLLVGAGALSVFALKSVKENDKNEGFSTTKAASVEQISSETSEESPEEAPAEISESEEISAEQASLPLVAPQRQIAQFENLAVRSQVGTCTDPGTLEISTDGGQAWSTSASFTATTATQVLRLIPVSTSNIFVVALNADCEPRIYGTTDQGATWQQPVSAVGTWYLDPSNPTQLTAPGGAKAISCEAISIAPRTDSNVDVLCADGSLTSTSDGGASWSEPVAGAGVFNVAHSNGDWLLIAQDPDQCTGIQLSDTLPVAEGATCVHAELGESDAGQIAATQFGDSVLAWVGETQFISKDGGQTWQ</sequence>
<dbReference type="SUPFAM" id="SSF110296">
    <property type="entry name" value="Oligoxyloglucan reducing end-specific cellobiohydrolase"/>
    <property type="match status" value="1"/>
</dbReference>
<feature type="compositionally biased region" description="Acidic residues" evidence="1">
    <location>
        <begin position="65"/>
        <end position="81"/>
    </location>
</feature>
<dbReference type="STRING" id="196627.cg0416"/>
<keyword evidence="2" id="KW-1133">Transmembrane helix</keyword>
<proteinExistence type="predicted"/>
<feature type="transmembrane region" description="Helical" evidence="2">
    <location>
        <begin position="16"/>
        <end position="38"/>
    </location>
</feature>
<dbReference type="PATRIC" id="fig|196627.13.peg.349"/>
<protein>
    <submittedName>
        <fullName evidence="3">Uncharacterized protein</fullName>
    </submittedName>
</protein>
<dbReference type="HOGENOM" id="CLU_846533_0_0_11"/>
<evidence type="ECO:0000313" key="3">
    <source>
        <dbReference type="EMBL" id="BAB97739.1"/>
    </source>
</evidence>
<organism evidence="3 4">
    <name type="scientific">Corynebacterium glutamicum (strain ATCC 13032 / DSM 20300 / JCM 1318 / BCRC 11384 / CCUG 27702 / LMG 3730 / NBRC 12168 / NCIMB 10025 / NRRL B-2784 / 534)</name>
    <dbReference type="NCBI Taxonomy" id="196627"/>
    <lineage>
        <taxon>Bacteria</taxon>
        <taxon>Bacillati</taxon>
        <taxon>Actinomycetota</taxon>
        <taxon>Actinomycetes</taxon>
        <taxon>Mycobacteriales</taxon>
        <taxon>Corynebacteriaceae</taxon>
        <taxon>Corynebacterium</taxon>
    </lineage>
</organism>
<keyword evidence="4" id="KW-1185">Reference proteome</keyword>
<dbReference type="KEGG" id="cgl:Cgl0346"/>
<dbReference type="eggNOG" id="COG4409">
    <property type="taxonomic scope" value="Bacteria"/>
</dbReference>
<dbReference type="RefSeq" id="WP_011265532.1">
    <property type="nucleotide sequence ID" value="NC_003450.3"/>
</dbReference>
<evidence type="ECO:0000313" key="4">
    <source>
        <dbReference type="Proteomes" id="UP000000582"/>
    </source>
</evidence>
<reference evidence="4" key="1">
    <citation type="journal article" date="2003" name="Appl. Microbiol. Biotechnol.">
        <title>The Corynebacterium glutamicum genome: features and impacts on biotechnological processes.</title>
        <authorList>
            <person name="Ikeda M."/>
            <person name="Nakagawa S."/>
        </authorList>
    </citation>
    <scope>NUCLEOTIDE SEQUENCE [LARGE SCALE GENOMIC DNA]</scope>
    <source>
        <strain evidence="4">ATCC 13032 / DSM 20300 / BCRC 11384 / JCM 1318 / LMG 3730 / NCIMB 10025</strain>
    </source>
</reference>
<dbReference type="AlphaFoldDB" id="Q8NTG1"/>
<dbReference type="GeneID" id="1021391"/>
<evidence type="ECO:0000256" key="1">
    <source>
        <dbReference type="SAM" id="MobiDB-lite"/>
    </source>
</evidence>
<keyword evidence="2" id="KW-0472">Membrane</keyword>
<feature type="region of interest" description="Disordered" evidence="1">
    <location>
        <begin position="48"/>
        <end position="81"/>
    </location>
</feature>
<dbReference type="KEGG" id="cgb:cg0416"/>
<dbReference type="Gene3D" id="2.130.10.10">
    <property type="entry name" value="YVTN repeat-like/Quinoprotein amine dehydrogenase"/>
    <property type="match status" value="1"/>
</dbReference>
<keyword evidence="2" id="KW-0812">Transmembrane</keyword>
<evidence type="ECO:0000256" key="2">
    <source>
        <dbReference type="SAM" id="Phobius"/>
    </source>
</evidence>
<accession>Q8NTG1</accession>
<name>Q8NTG1_CORGL</name>
<gene>
    <name evidence="3" type="ordered locus">Cgl0346</name>
</gene>
<dbReference type="EMBL" id="BA000036">
    <property type="protein sequence ID" value="BAB97739.1"/>
    <property type="molecule type" value="Genomic_DNA"/>
</dbReference>
<dbReference type="BioCyc" id="CORYNE:G18NG-9903-MONOMER"/>
<dbReference type="Proteomes" id="UP000000582">
    <property type="component" value="Chromosome"/>
</dbReference>
<dbReference type="InterPro" id="IPR015943">
    <property type="entry name" value="WD40/YVTN_repeat-like_dom_sf"/>
</dbReference>
<accession>Q6M815</accession>